<comment type="subcellular location">
    <subcellularLocation>
        <location evidence="1">Nucleus</location>
    </subcellularLocation>
</comment>
<evidence type="ECO:0008006" key="15">
    <source>
        <dbReference type="Google" id="ProtNLM"/>
    </source>
</evidence>
<feature type="domain" description="CCR4-NOT transcription complex subunit 1 CAF1-binding" evidence="10">
    <location>
        <begin position="337"/>
        <end position="552"/>
    </location>
</feature>
<gene>
    <name evidence="13" type="ORF">MSPICULIGERA_LOCUS25679</name>
</gene>
<dbReference type="Proteomes" id="UP001177023">
    <property type="component" value="Unassembled WGS sequence"/>
</dbReference>
<dbReference type="Pfam" id="PF04054">
    <property type="entry name" value="Not1"/>
    <property type="match status" value="1"/>
</dbReference>
<evidence type="ECO:0000256" key="7">
    <source>
        <dbReference type="SAM" id="MobiDB-lite"/>
    </source>
</evidence>
<evidence type="ECO:0000256" key="6">
    <source>
        <dbReference type="ARBA" id="ARBA00025717"/>
    </source>
</evidence>
<accession>A0AA36GJ12</accession>
<dbReference type="InterPro" id="IPR040398">
    <property type="entry name" value="Not1"/>
</dbReference>
<dbReference type="InterPro" id="IPR055454">
    <property type="entry name" value="CNOT1-like_NOT1_connector"/>
</dbReference>
<dbReference type="InterPro" id="IPR032191">
    <property type="entry name" value="CNOT1_CAF1_bind"/>
</dbReference>
<keyword evidence="14" id="KW-1185">Reference proteome</keyword>
<dbReference type="GO" id="GO:0030015">
    <property type="term" value="C:CCR4-NOT core complex"/>
    <property type="evidence" value="ECO:0007669"/>
    <property type="project" value="InterPro"/>
</dbReference>
<dbReference type="Gene3D" id="1.25.40.840">
    <property type="entry name" value="CCR4-NOT transcription complex subunit 1 TTP binding domain"/>
    <property type="match status" value="1"/>
</dbReference>
<dbReference type="GO" id="GO:0000932">
    <property type="term" value="C:P-body"/>
    <property type="evidence" value="ECO:0007669"/>
    <property type="project" value="TreeGrafter"/>
</dbReference>
<evidence type="ECO:0000256" key="2">
    <source>
        <dbReference type="ARBA" id="ARBA00022491"/>
    </source>
</evidence>
<keyword evidence="3" id="KW-0805">Transcription regulation</keyword>
<feature type="domain" description="CCR4-NOT transcription complex subunit 1" evidence="9">
    <location>
        <begin position="657"/>
        <end position="795"/>
    </location>
</feature>
<evidence type="ECO:0000313" key="14">
    <source>
        <dbReference type="Proteomes" id="UP001177023"/>
    </source>
</evidence>
<dbReference type="InterPro" id="IPR007196">
    <property type="entry name" value="CCR4-Not_Not1_C"/>
</dbReference>
<dbReference type="InterPro" id="IPR038535">
    <property type="entry name" value="CNOT1_TTP_bind_sf"/>
</dbReference>
<dbReference type="PANTHER" id="PTHR13162:SF8">
    <property type="entry name" value="CCR4-NOT TRANSCRIPTION COMPLEX SUBUNIT 1"/>
    <property type="match status" value="1"/>
</dbReference>
<dbReference type="EMBL" id="CATQJA010002710">
    <property type="protein sequence ID" value="CAJ0587724.1"/>
    <property type="molecule type" value="Genomic_DNA"/>
</dbReference>
<dbReference type="Pfam" id="PF16417">
    <property type="entry name" value="CNOT1_TTP_bind"/>
    <property type="match status" value="1"/>
</dbReference>
<evidence type="ECO:0000259" key="8">
    <source>
        <dbReference type="Pfam" id="PF04054"/>
    </source>
</evidence>
<evidence type="ECO:0000256" key="5">
    <source>
        <dbReference type="ARBA" id="ARBA00023242"/>
    </source>
</evidence>
<feature type="non-terminal residue" evidence="13">
    <location>
        <position position="1627"/>
    </location>
</feature>
<dbReference type="InterPro" id="IPR032193">
    <property type="entry name" value="CNOT1_TTP_bind"/>
</dbReference>
<evidence type="ECO:0000313" key="13">
    <source>
        <dbReference type="EMBL" id="CAJ0587724.1"/>
    </source>
</evidence>
<dbReference type="GO" id="GO:0005634">
    <property type="term" value="C:nucleus"/>
    <property type="evidence" value="ECO:0007669"/>
    <property type="project" value="UniProtKB-SubCell"/>
</dbReference>
<dbReference type="Pfam" id="PF16415">
    <property type="entry name" value="CNOT1_CAF1_bind"/>
    <property type="match status" value="1"/>
</dbReference>
<reference evidence="13" key="1">
    <citation type="submission" date="2023-06" db="EMBL/GenBank/DDBJ databases">
        <authorList>
            <person name="Delattre M."/>
        </authorList>
    </citation>
    <scope>NUCLEOTIDE SEQUENCE</scope>
    <source>
        <strain evidence="13">AF72</strain>
    </source>
</reference>
<dbReference type="Pfam" id="PF12842">
    <property type="entry name" value="DUF3819"/>
    <property type="match status" value="1"/>
</dbReference>
<comment type="similarity">
    <text evidence="6">Belongs to the CNOT1 family.</text>
</comment>
<dbReference type="PANTHER" id="PTHR13162">
    <property type="entry name" value="CCR4-NOT TRANSCRIPTION COMPLEX"/>
    <property type="match status" value="1"/>
</dbReference>
<keyword evidence="5" id="KW-0539">Nucleus</keyword>
<dbReference type="GO" id="GO:0060090">
    <property type="term" value="F:molecular adaptor activity"/>
    <property type="evidence" value="ECO:0007669"/>
    <property type="project" value="TreeGrafter"/>
</dbReference>
<protein>
    <recommendedName>
        <fullName evidence="15">CCR4-NOT transcription complex subunit 1</fullName>
    </recommendedName>
</protein>
<sequence length="1627" mass="183254">MSDGNPPLFNNSANFPRAMHAGSGNNWQGVAHPWPRQLLPQGNQMGQLMGQMSGAIGGFCPPQYMPHPPAAARAPFPAFANWMHGQGGVQVLAEQQPPPQQQAQLGGQFPAEAQNSDSSKNVLGGNAQAPAESESEISIEIQEAANAYVGRIFQLREGAAIGDFLRRMRGFHQSKDVRENQLHECLLKILLEEFRFVHEYPREGLMMMAEMYGGLIRENSLSRPQFLDLMGKITTSLKSDPFTSMFAFGVHALHAAKERICTNQNLCYSLMKMPNFTHLPDQLTSYIKHAFQNPQPLAAAPARSEEYLMSSQSLSATEAKSMEMVLRIREKEGTLSNKPSDATQEQVAFICNNLDKTNMAQKVEELQAIIEQMNGNDDFIKWLAHELVKRATSEPKNLPLYDELQAALDNKDLEQHVRHETMKNIKVILLSDKESATTNYQDRTLLKNLGTWLGSTTIARSKAIALEDLDLKSLLLEAYSKGIHEMLYAVPFVCKVLLGAAKSEAFRPTSSWMHNVLKTLGQLHTVPDLKINLKFEIEVLCKEIGISLAEISGKMPGVLDNPQLLSSLRPQLSTRQPTGLKEVLSSLQQFPQELCVRQIITSNPEAPPPVADADAGHDGWPSFRLNYDDISVSSLEGLLPHLQMAHPLIENFDGMANAMKSSLVRAIREVLDGIIPQTKREALSVCSVMMRKDFGYDTSSPLKRQAIRGHLRSMCSAFAYKNAQEPLKESLLRSCQEAFLKVMRVNGRVDVDKKTMHDALYYVVGENFEVGMAFIVKTICESTIHDLARSLDQSVPQTASSSLELRRLAAEHAAKISLLPARLQWSPDTLGNQEYGLYESLSSNLCGFKMAEDDQALPAQQAQAEIEFPDVGAEEQFVEQLRKMIKDGEQVLSTTGPQEAKQSSVLVSFLHKMRSLLADPSNQQLLLATLSQALFQFLYVYTPSLYQGLPGYDAMKRVSELLLTNMQTLRNKSTELQMGGIRLTGLLIECQHEYRFNHEAIEVLIRENMISCAEYDKWLAEVIDTEPSNSRYAMEFSQNLFRHVTSIGVSREQFEARFPRLSQRFQKADGKNYLADKLVSSRTAQQKAFPEIPAAPSADVEYQRKVERVIREWLHLYYGPQEAGEVETLAKILPRISEGGFLSSNEAIERFLTVLQDVCVDICYRLLKNETADYKDMAMRQRSYYTVDAIVALFCFILKYSNGDPVIIRVSLLKKFLVLLTKLMMADHDTRREGEFNPVPYHRIIVAFLAQAQDPASPLADIRFQTLDAIGQTLLFLQPRRAPQFAIAWLDIVGSRQILELYVAASKPQVYGEASSVEDVKTRANYVQFLICQLKFLAPWLRREQMSPAITAIYKGTMRILLLLLHDAPDLLCEYHYVLCDNVPPNAIQLRNLILSAYPVTTYLPNPFEMTFTEIVKIPNMALDPKMNLEPEKILPVEMRTRLENYLLNRLDIDLVTSLPHMLASDGHDEIMYNATVLHALVLYVGQQAVASIKAKRQEISLMTIAHTAYMDVFQNLAIGLCNQGRYLLLHAIANQLRFPSAHTNYFIHVLLYLFKNADLLPLKEQIVRCVFERVLSMRPHPWGLVVIVIELMKNPDYGFWEEPFVAMAPELQEVLVKLSTPGAQYA</sequence>
<dbReference type="Gene3D" id="1.25.40.800">
    <property type="match status" value="1"/>
</dbReference>
<feature type="region of interest" description="Disordered" evidence="7">
    <location>
        <begin position="97"/>
        <end position="134"/>
    </location>
</feature>
<proteinExistence type="inferred from homology"/>
<feature type="domain" description="CCR4-Not complex component Not1 C-terminal" evidence="8">
    <location>
        <begin position="1258"/>
        <end position="1619"/>
    </location>
</feature>
<feature type="domain" description="CCR4-NOT transcription complex subunit 1-like NOT1 connector" evidence="12">
    <location>
        <begin position="904"/>
        <end position="1044"/>
    </location>
</feature>
<dbReference type="Gene3D" id="1.25.40.790">
    <property type="match status" value="1"/>
</dbReference>
<keyword evidence="2" id="KW-0678">Repressor</keyword>
<evidence type="ECO:0000259" key="12">
    <source>
        <dbReference type="Pfam" id="PF25097"/>
    </source>
</evidence>
<dbReference type="Gene3D" id="1.25.40.180">
    <property type="match status" value="1"/>
</dbReference>
<evidence type="ECO:0000259" key="10">
    <source>
        <dbReference type="Pfam" id="PF16415"/>
    </source>
</evidence>
<evidence type="ECO:0000256" key="3">
    <source>
        <dbReference type="ARBA" id="ARBA00023015"/>
    </source>
</evidence>
<dbReference type="InterPro" id="IPR024557">
    <property type="entry name" value="CNOT1_dom_4"/>
</dbReference>
<dbReference type="Pfam" id="PF25097">
    <property type="entry name" value="ARM_Cnot1"/>
    <property type="match status" value="1"/>
</dbReference>
<dbReference type="GO" id="GO:0017148">
    <property type="term" value="P:negative regulation of translation"/>
    <property type="evidence" value="ECO:0007669"/>
    <property type="project" value="InterPro"/>
</dbReference>
<dbReference type="GO" id="GO:0000288">
    <property type="term" value="P:nuclear-transcribed mRNA catabolic process, deadenylation-dependent decay"/>
    <property type="evidence" value="ECO:0007669"/>
    <property type="project" value="TreeGrafter"/>
</dbReference>
<organism evidence="13 14">
    <name type="scientific">Mesorhabditis spiculigera</name>
    <dbReference type="NCBI Taxonomy" id="96644"/>
    <lineage>
        <taxon>Eukaryota</taxon>
        <taxon>Metazoa</taxon>
        <taxon>Ecdysozoa</taxon>
        <taxon>Nematoda</taxon>
        <taxon>Chromadorea</taxon>
        <taxon>Rhabditida</taxon>
        <taxon>Rhabditina</taxon>
        <taxon>Rhabditomorpha</taxon>
        <taxon>Rhabditoidea</taxon>
        <taxon>Rhabditidae</taxon>
        <taxon>Mesorhabditinae</taxon>
        <taxon>Mesorhabditis</taxon>
    </lineage>
</organism>
<comment type="caution">
    <text evidence="13">The sequence shown here is derived from an EMBL/GenBank/DDBJ whole genome shotgun (WGS) entry which is preliminary data.</text>
</comment>
<name>A0AA36GJ12_9BILA</name>
<keyword evidence="4" id="KW-0804">Transcription</keyword>
<feature type="domain" description="CCR4-NOT transcription complex subunit 1 TTP binding" evidence="11">
    <location>
        <begin position="113"/>
        <end position="293"/>
    </location>
</feature>
<evidence type="ECO:0000259" key="9">
    <source>
        <dbReference type="Pfam" id="PF12842"/>
    </source>
</evidence>
<evidence type="ECO:0000259" key="11">
    <source>
        <dbReference type="Pfam" id="PF16417"/>
    </source>
</evidence>
<feature type="compositionally biased region" description="Low complexity" evidence="7">
    <location>
        <begin position="97"/>
        <end position="108"/>
    </location>
</feature>
<evidence type="ECO:0000256" key="1">
    <source>
        <dbReference type="ARBA" id="ARBA00004123"/>
    </source>
</evidence>
<evidence type="ECO:0000256" key="4">
    <source>
        <dbReference type="ARBA" id="ARBA00023163"/>
    </source>
</evidence>